<gene>
    <name evidence="1" type="ORF">C2H86_06750</name>
</gene>
<reference evidence="1 2" key="1">
    <citation type="submission" date="2020-02" db="EMBL/GenBank/DDBJ databases">
        <title>Pseudomonas Putida W5 Complete Genome Assembly.</title>
        <authorList>
            <person name="Yuan Z.-C."/>
            <person name="Shaw G.A."/>
            <person name="Cusano A.D."/>
            <person name="Caddey B.J."/>
            <person name="Weselowski B.J."/>
        </authorList>
    </citation>
    <scope>NUCLEOTIDE SEQUENCE [LARGE SCALE GENOMIC DNA]</scope>
    <source>
        <strain evidence="1 2">W5</strain>
    </source>
</reference>
<name>A0A6I6XFH4_PSEPU</name>
<dbReference type="InterPro" id="IPR022385">
    <property type="entry name" value="Rhs_assc_core"/>
</dbReference>
<evidence type="ECO:0000313" key="2">
    <source>
        <dbReference type="Proteomes" id="UP000464480"/>
    </source>
</evidence>
<dbReference type="Pfam" id="PF18807">
    <property type="entry name" value="TTc_toxin_rep"/>
    <property type="match status" value="1"/>
</dbReference>
<dbReference type="PANTHER" id="PTHR32305:SF15">
    <property type="entry name" value="PROTEIN RHSA-RELATED"/>
    <property type="match status" value="1"/>
</dbReference>
<organism evidence="1 2">
    <name type="scientific">Pseudomonas putida</name>
    <name type="common">Arthrobacter siderocapsulatus</name>
    <dbReference type="NCBI Taxonomy" id="303"/>
    <lineage>
        <taxon>Bacteria</taxon>
        <taxon>Pseudomonadati</taxon>
        <taxon>Pseudomonadota</taxon>
        <taxon>Gammaproteobacteria</taxon>
        <taxon>Pseudomonadales</taxon>
        <taxon>Pseudomonadaceae</taxon>
        <taxon>Pseudomonas</taxon>
    </lineage>
</organism>
<dbReference type="InterPro" id="IPR041508">
    <property type="entry name" value="TcC-like_repeat"/>
</dbReference>
<dbReference type="Proteomes" id="UP000464480">
    <property type="component" value="Chromosome"/>
</dbReference>
<proteinExistence type="predicted"/>
<dbReference type="InterPro" id="IPR050708">
    <property type="entry name" value="T6SS_VgrG/RHS"/>
</dbReference>
<dbReference type="EMBL" id="CP026115">
    <property type="protein sequence ID" value="QHG64127.1"/>
    <property type="molecule type" value="Genomic_DNA"/>
</dbReference>
<protein>
    <submittedName>
        <fullName evidence="1">RHS repeat protein</fullName>
    </submittedName>
</protein>
<evidence type="ECO:0000313" key="1">
    <source>
        <dbReference type="EMBL" id="QHG64127.1"/>
    </source>
</evidence>
<dbReference type="RefSeq" id="WP_159409546.1">
    <property type="nucleotide sequence ID" value="NZ_CP026115.2"/>
</dbReference>
<dbReference type="Gene3D" id="2.180.10.10">
    <property type="entry name" value="RHS repeat-associated core"/>
    <property type="match status" value="1"/>
</dbReference>
<sequence>MSTTLFRETPSVTVIDNRGLSVREIAYQRHPDSLDSTDVRITRHSFSPNGFLMDSADPRLHSAAQVNFKYFTTHIGTVLRTISTDAGTTMAVNNTAERPLVVLSNLLIAGDNAEDASQAVIRRFLYEAAPLSGRLLAVTQGEAGVMSVVAERFLYAGGTQAEQSRNIAGQCVKHYDTAGLVQTGSVALSGGPASITRRLLKEANNSDTVVDWQGASEEAWQAALNDAAYTTLTAVDATSAVLNTTDAAGNQQQLTYDLAGSLSGTWLTLKGGMQQAIVRSIEYSAASQKLSEELGNGVVKTYTYEMKVQRLAKIKAERPVGHVSGARVLQDLRYAFDPVGNVLSVRNHAEAIHFWRNQKVVPESKNTYDSLYQLIHASGREKAGSRRPGSHAPSATLSCSAGPCAYTNYAREYTYDRGGNLTQIRHSAVATTNSYSIDITISDRSNRGVLSTLAEKPADVEPLFTVGGQQLRLQPGQNLTWTARNELLRVSPVVRGGEVDDSESYRYAASSQRVLKVTTQKNHTSVLVQRVVYLPGLELRTALSDGAETQRLHVIAVGGGRHTQVRVLQSQSAEPDGIVNGQVRYSCNDIIGSCGLEVDGDGKIFSMEVYYPYGGTAVWAARSTVESDYKTIRYSGKERDATGLYYYGWRYYQSWAGRWLSADPASTVDGLNLFRMCRNNPASYWDEQGLSPQAGNEEDEKTLTDFFSEDEVKEHILVADELKANDGYWVFRGLRFRVPFVRRDKSFYSVNKIQSADYPVKGHVLYRAHFGAAEDIARDGVRRNVGVGGEESFDDYLVALFEHTAGSGSDGRVLSLSSKKSVSKKFMSDSKVLVSIRADLYSEPVDNLFISTPQLILQHGARLFYRGKIDYSTLLGAIKQLNSKEHEFFYVGKGGDGRYGEIAPDKITVHSRSSQATLRSKHKNHHASH</sequence>
<dbReference type="PANTHER" id="PTHR32305">
    <property type="match status" value="1"/>
</dbReference>
<dbReference type="AlphaFoldDB" id="A0A6I6XFH4"/>
<accession>A0A6I6XFH4</accession>
<dbReference type="NCBIfam" id="TIGR03696">
    <property type="entry name" value="Rhs_assc_core"/>
    <property type="match status" value="1"/>
</dbReference>